<evidence type="ECO:0000256" key="3">
    <source>
        <dbReference type="ARBA" id="ARBA00022525"/>
    </source>
</evidence>
<organism evidence="11 12">
    <name type="scientific">Actinomyces johnsonii F0510</name>
    <dbReference type="NCBI Taxonomy" id="1227262"/>
    <lineage>
        <taxon>Bacteria</taxon>
        <taxon>Bacillati</taxon>
        <taxon>Actinomycetota</taxon>
        <taxon>Actinomycetes</taxon>
        <taxon>Actinomycetales</taxon>
        <taxon>Actinomycetaceae</taxon>
        <taxon>Actinomyces</taxon>
    </lineage>
</organism>
<comment type="subcellular location">
    <subcellularLocation>
        <location evidence="1">Secreted</location>
        <location evidence="1">Cell wall</location>
    </subcellularLocation>
</comment>
<sequence>MQVPADLRRVAPRGQSPATWLALLTLLLSTIVPLQAQAAVNTDVALSDLALIKSDRDGNDAPGEALTTQDVAKLSYTWDATKTTVTPGDSFSIDLGAHFKNLENPKTVPLNIPFNGTSTEVGACRLTERTMECTFNEKVEELKAAGFKEFKGSGQALLLITQPTTAASVDMTVNGNQKVSVRLPGSGGIKGPAARGYTALKFSKVSSVITSASSAMTWEVNFGSDYIKEQLAKGGTPITSDGQTRGTITITDTLGSGMIFNNDKSRWYLGLRNSAAEPSISGVSLTNAAGKDLSAKYGDFDLDVDIQGQVATIKVTGPFAPESNYRISYPVTFTSQNGKAIAGVRYTNAASLDHSDARGEFTRSYTDSFKVTVDMAPGFGGFEVSKTLDGAALDAVDVANTTLPVKVDYVLPGPASGYTGWQAPGTLNADGLSGTAVLNISIGKTSTFQGTFPKGTVVTLSEDTGQASPAPSGYAWGKPVFAVGRTETNTLTIGDRVSTKVTLNNTADVAKAPGTFQVTKTVVGPEAAAGARDKDFAFTYTCSDGQSGQVSAKGDGAAAQAGATFPQGTTCTVKEDAESARLDGYTLTAPAEQTVTVKDPAEPIATAAFTNSYTRDTGAFSIAKSVQGGPQGAANGSYSFTYTCDGGVQGTLTVPGDGTAVSSPQIPTGVSCALAEDTAAAAKRGYSVTSSLSQDTVTITKDQTVAVTAANTYTRDTGTFSVAKSAKGDYAPQAGEAVKVGYTCNDPEATQGTLDVPMDGTAVGGPVLPTGTVCTLSEDAASAQREGYAVSTAYSATTATIVKDQVAEVSVTNTYTRQTGGFSVSKTVEGDGAQLAPAEFTFEYTCTDKVTGKAGSPRQVMVKAGETAHVGDVPTGSCTLTEKDASAKGTSLSTTLAVGGEPVRDGKATFDVLGGDAAAVSVSAVNTYTLDRGTFTVSKKVEGDSAETHKNAAFTFEYSCSSDVEGEVSGELTARGDGATASGPALPVGATCSVSEKTSSAQVNGYDVKTPEAQSATITEKDAALSFTNTYTRQTGSFSVLKTVTGAQAGDKQFAFSYTCTDGTEGTLKAKADGEAVTGPRVPTGTQCTVTENSQSAAIDGYTLAAPQAQTVTVSEKDQVASTSFVNAYTEVSNTPSPSASPETSASGEPMPSDPAQEDSGSSLARTGAYVGIPLALALAAIAGGVLLAYRRRA</sequence>
<evidence type="ECO:0000313" key="12">
    <source>
        <dbReference type="Proteomes" id="UP000016498"/>
    </source>
</evidence>
<dbReference type="PATRIC" id="fig|1227262.3.peg.585"/>
<keyword evidence="3" id="KW-0964">Secreted</keyword>
<keyword evidence="4 8" id="KW-0732">Signal</keyword>
<dbReference type="InterPro" id="IPR046022">
    <property type="entry name" value="DUF5979"/>
</dbReference>
<dbReference type="AlphaFoldDB" id="U1QHK6"/>
<feature type="domain" description="DUF5979" evidence="9">
    <location>
        <begin position="822"/>
        <end position="929"/>
    </location>
</feature>
<feature type="signal peptide" evidence="8">
    <location>
        <begin position="1"/>
        <end position="38"/>
    </location>
</feature>
<keyword evidence="5" id="KW-0572">Peptidoglycan-anchor</keyword>
<evidence type="ECO:0000313" key="11">
    <source>
        <dbReference type="EMBL" id="ERH21349.1"/>
    </source>
</evidence>
<dbReference type="InterPro" id="IPR011252">
    <property type="entry name" value="Fibrogen-bd_dom1"/>
</dbReference>
<dbReference type="HOGENOM" id="CLU_271449_0_0_11"/>
<keyword evidence="7" id="KW-0472">Membrane</keyword>
<feature type="domain" description="DUF5979" evidence="9">
    <location>
        <begin position="620"/>
        <end position="714"/>
    </location>
</feature>
<evidence type="ECO:0000256" key="5">
    <source>
        <dbReference type="ARBA" id="ARBA00023088"/>
    </source>
</evidence>
<evidence type="ECO:0000256" key="4">
    <source>
        <dbReference type="ARBA" id="ARBA00022729"/>
    </source>
</evidence>
<dbReference type="Gene3D" id="2.60.40.1140">
    <property type="entry name" value="Collagen-binding surface protein Cna, B-type domain"/>
    <property type="match status" value="1"/>
</dbReference>
<protein>
    <submittedName>
        <fullName evidence="11">LPXTG-motif protein cell wall anchor domain protein</fullName>
    </submittedName>
</protein>
<dbReference type="SUPFAM" id="SSF49401">
    <property type="entry name" value="Bacterial adhesins"/>
    <property type="match status" value="1"/>
</dbReference>
<evidence type="ECO:0000259" key="10">
    <source>
        <dbReference type="Pfam" id="PF25548"/>
    </source>
</evidence>
<dbReference type="InterPro" id="IPR057686">
    <property type="entry name" value="DUF7926"/>
</dbReference>
<feature type="domain" description="DUF5979" evidence="9">
    <location>
        <begin position="382"/>
        <end position="507"/>
    </location>
</feature>
<feature type="compositionally biased region" description="Low complexity" evidence="6">
    <location>
        <begin position="1133"/>
        <end position="1150"/>
    </location>
</feature>
<keyword evidence="7" id="KW-0812">Transmembrane</keyword>
<dbReference type="Gene3D" id="2.60.40.1280">
    <property type="match status" value="1"/>
</dbReference>
<feature type="domain" description="DUF5979" evidence="9">
    <location>
        <begin position="1038"/>
        <end position="1130"/>
    </location>
</feature>
<keyword evidence="7" id="KW-1133">Transmembrane helix</keyword>
<gene>
    <name evidence="11" type="ORF">HMPREF1549_00732</name>
</gene>
<reference evidence="11 12" key="1">
    <citation type="submission" date="2013-06" db="EMBL/GenBank/DDBJ databases">
        <authorList>
            <person name="Weinstock G."/>
            <person name="Sodergren E."/>
            <person name="Lobos E.A."/>
            <person name="Fulton L."/>
            <person name="Fulton R."/>
            <person name="Courtney L."/>
            <person name="Fronick C."/>
            <person name="O'Laughlin M."/>
            <person name="Godfrey J."/>
            <person name="Wilson R.M."/>
            <person name="Miner T."/>
            <person name="Farmer C."/>
            <person name="Delehaunty K."/>
            <person name="Cordes M."/>
            <person name="Minx P."/>
            <person name="Tomlinson C."/>
            <person name="Chen J."/>
            <person name="Wollam A."/>
            <person name="Pepin K.H."/>
            <person name="Bhonagiri V."/>
            <person name="Zhang X."/>
            <person name="Warren W."/>
            <person name="Mitreva M."/>
            <person name="Mardis E.R."/>
            <person name="Wilson R.K."/>
        </authorList>
    </citation>
    <scope>NUCLEOTIDE SEQUENCE [LARGE SCALE GENOMIC DNA]</scope>
    <source>
        <strain evidence="11 12">F0510</strain>
    </source>
</reference>
<evidence type="ECO:0000256" key="2">
    <source>
        <dbReference type="ARBA" id="ARBA00022512"/>
    </source>
</evidence>
<dbReference type="Proteomes" id="UP000016498">
    <property type="component" value="Unassembled WGS sequence"/>
</dbReference>
<evidence type="ECO:0000256" key="7">
    <source>
        <dbReference type="SAM" id="Phobius"/>
    </source>
</evidence>
<dbReference type="EMBL" id="AWSD01000070">
    <property type="protein sequence ID" value="ERH21349.1"/>
    <property type="molecule type" value="Genomic_DNA"/>
</dbReference>
<feature type="domain" description="DUF7926" evidence="10">
    <location>
        <begin position="200"/>
        <end position="378"/>
    </location>
</feature>
<feature type="region of interest" description="Disordered" evidence="6">
    <location>
        <begin position="1131"/>
        <end position="1163"/>
    </location>
</feature>
<keyword evidence="2" id="KW-0134">Cell wall</keyword>
<feature type="chain" id="PRO_5004619034" evidence="8">
    <location>
        <begin position="39"/>
        <end position="1194"/>
    </location>
</feature>
<evidence type="ECO:0000256" key="1">
    <source>
        <dbReference type="ARBA" id="ARBA00004191"/>
    </source>
</evidence>
<name>U1QHK6_9ACTO</name>
<feature type="transmembrane region" description="Helical" evidence="7">
    <location>
        <begin position="1169"/>
        <end position="1190"/>
    </location>
</feature>
<evidence type="ECO:0000256" key="8">
    <source>
        <dbReference type="SAM" id="SignalP"/>
    </source>
</evidence>
<feature type="domain" description="DUF5979" evidence="9">
    <location>
        <begin position="516"/>
        <end position="614"/>
    </location>
</feature>
<evidence type="ECO:0000259" key="9">
    <source>
        <dbReference type="Pfam" id="PF19407"/>
    </source>
</evidence>
<comment type="caution">
    <text evidence="11">The sequence shown here is derived from an EMBL/GenBank/DDBJ whole genome shotgun (WGS) entry which is preliminary data.</text>
</comment>
<proteinExistence type="predicted"/>
<dbReference type="RefSeq" id="WP_021605451.1">
    <property type="nucleotide sequence ID" value="NZ_KE951584.1"/>
</dbReference>
<accession>U1QHK6</accession>
<dbReference type="GO" id="GO:0007155">
    <property type="term" value="P:cell adhesion"/>
    <property type="evidence" value="ECO:0007669"/>
    <property type="project" value="InterPro"/>
</dbReference>
<dbReference type="Pfam" id="PF25548">
    <property type="entry name" value="DUF7926"/>
    <property type="match status" value="1"/>
</dbReference>
<dbReference type="Pfam" id="PF19407">
    <property type="entry name" value="DUF5979"/>
    <property type="match status" value="7"/>
</dbReference>
<feature type="domain" description="DUF5979" evidence="9">
    <location>
        <begin position="720"/>
        <end position="816"/>
    </location>
</feature>
<dbReference type="InterPro" id="IPR008966">
    <property type="entry name" value="Adhesion_dom_sf"/>
</dbReference>
<dbReference type="OrthoDB" id="3263604at2"/>
<feature type="domain" description="DUF5979" evidence="9">
    <location>
        <begin position="935"/>
        <end position="1032"/>
    </location>
</feature>
<dbReference type="Gene3D" id="2.60.40.740">
    <property type="match status" value="1"/>
</dbReference>
<evidence type="ECO:0000256" key="6">
    <source>
        <dbReference type="SAM" id="MobiDB-lite"/>
    </source>
</evidence>